<feature type="transmembrane region" description="Helical" evidence="11">
    <location>
        <begin position="24"/>
        <end position="45"/>
    </location>
</feature>
<name>A0A8J9S2D8_PHATR</name>
<dbReference type="AlphaFoldDB" id="A0A8J9S2D8"/>
<keyword evidence="4 9" id="KW-0812">Transmembrane</keyword>
<dbReference type="PRINTS" id="PR00926">
    <property type="entry name" value="MITOCARRIER"/>
</dbReference>
<keyword evidence="3 10" id="KW-0813">Transport</keyword>
<feature type="transmembrane region" description="Helical" evidence="11">
    <location>
        <begin position="130"/>
        <end position="156"/>
    </location>
</feature>
<dbReference type="PANTHER" id="PTHR45624">
    <property type="entry name" value="MITOCHONDRIAL BASIC AMINO ACIDS TRANSPORTER-RELATED"/>
    <property type="match status" value="1"/>
</dbReference>
<evidence type="ECO:0000256" key="9">
    <source>
        <dbReference type="PROSITE-ProRule" id="PRU00282"/>
    </source>
</evidence>
<dbReference type="PROSITE" id="PS50920">
    <property type="entry name" value="SOLCAR"/>
    <property type="match status" value="2"/>
</dbReference>
<evidence type="ECO:0000256" key="6">
    <source>
        <dbReference type="ARBA" id="ARBA00022989"/>
    </source>
</evidence>
<comment type="similarity">
    <text evidence="2 10">Belongs to the mitochondrial carrier (TC 2.A.29) family.</text>
</comment>
<feature type="non-terminal residue" evidence="12">
    <location>
        <position position="229"/>
    </location>
</feature>
<evidence type="ECO:0000256" key="8">
    <source>
        <dbReference type="ARBA" id="ARBA00023136"/>
    </source>
</evidence>
<evidence type="ECO:0000256" key="4">
    <source>
        <dbReference type="ARBA" id="ARBA00022692"/>
    </source>
</evidence>
<dbReference type="SUPFAM" id="SSF103506">
    <property type="entry name" value="Mitochondrial carrier"/>
    <property type="match status" value="1"/>
</dbReference>
<gene>
    <name evidence="12" type="ORF">PTTT1_LOCUS14308</name>
</gene>
<dbReference type="GO" id="GO:0031966">
    <property type="term" value="C:mitochondrial membrane"/>
    <property type="evidence" value="ECO:0007669"/>
    <property type="project" value="UniProtKB-SubCell"/>
</dbReference>
<keyword evidence="8 9" id="KW-0472">Membrane</keyword>
<evidence type="ECO:0000313" key="12">
    <source>
        <dbReference type="EMBL" id="CAG9280745.1"/>
    </source>
</evidence>
<feature type="repeat" description="Solcar" evidence="9">
    <location>
        <begin position="148"/>
        <end position="229"/>
    </location>
</feature>
<feature type="repeat" description="Solcar" evidence="9">
    <location>
        <begin position="55"/>
        <end position="141"/>
    </location>
</feature>
<sequence>MQITAYIWEREGPQGFFSGVKSMMIGQAIVKAMAFSTNAYMIDFLQVNPLTHNLPHSATLLMAACMAGFVASFVVTPVERVSVLMQAQQTNKYASEMDCFLSVLRKEGPGDLFTRGLGATLCREVPSDGIYFWLYGLLMASPYVGLVPAALAPLLFGGFAGMASWLPIYPVDQVKTIIQNTDDEQAENKSMWSVTQQLYRDGGVAAFYDGLDAKLLRAFVHHAFTFGTF</sequence>
<dbReference type="InterPro" id="IPR002067">
    <property type="entry name" value="MCP"/>
</dbReference>
<keyword evidence="5" id="KW-0677">Repeat</keyword>
<dbReference type="Pfam" id="PF00153">
    <property type="entry name" value="Mito_carr"/>
    <property type="match status" value="2"/>
</dbReference>
<comment type="subcellular location">
    <subcellularLocation>
        <location evidence="1">Mitochondrion membrane</location>
        <topology evidence="1">Multi-pass membrane protein</topology>
    </subcellularLocation>
</comment>
<dbReference type="GO" id="GO:0022857">
    <property type="term" value="F:transmembrane transporter activity"/>
    <property type="evidence" value="ECO:0007669"/>
    <property type="project" value="TreeGrafter"/>
</dbReference>
<evidence type="ECO:0000256" key="3">
    <source>
        <dbReference type="ARBA" id="ARBA00022448"/>
    </source>
</evidence>
<evidence type="ECO:0000256" key="2">
    <source>
        <dbReference type="ARBA" id="ARBA00006375"/>
    </source>
</evidence>
<evidence type="ECO:0000256" key="10">
    <source>
        <dbReference type="RuleBase" id="RU000488"/>
    </source>
</evidence>
<dbReference type="Proteomes" id="UP000836788">
    <property type="component" value="Chromosome 13"/>
</dbReference>
<organism evidence="12">
    <name type="scientific">Phaeodactylum tricornutum</name>
    <name type="common">Diatom</name>
    <dbReference type="NCBI Taxonomy" id="2850"/>
    <lineage>
        <taxon>Eukaryota</taxon>
        <taxon>Sar</taxon>
        <taxon>Stramenopiles</taxon>
        <taxon>Ochrophyta</taxon>
        <taxon>Bacillariophyta</taxon>
        <taxon>Bacillariophyceae</taxon>
        <taxon>Bacillariophycidae</taxon>
        <taxon>Naviculales</taxon>
        <taxon>Phaeodactylaceae</taxon>
        <taxon>Phaeodactylum</taxon>
    </lineage>
</organism>
<protein>
    <submittedName>
        <fullName evidence="12">Uncharacterized protein</fullName>
    </submittedName>
</protein>
<dbReference type="PANTHER" id="PTHR45624:SF10">
    <property type="entry name" value="SLC (SOLUTE CARRIER) HOMOLOG"/>
    <property type="match status" value="1"/>
</dbReference>
<dbReference type="InterPro" id="IPR050567">
    <property type="entry name" value="Mitochondrial_Carrier"/>
</dbReference>
<dbReference type="InterPro" id="IPR023395">
    <property type="entry name" value="MCP_dom_sf"/>
</dbReference>
<dbReference type="InterPro" id="IPR018108">
    <property type="entry name" value="MCP_transmembrane"/>
</dbReference>
<proteinExistence type="inferred from homology"/>
<keyword evidence="7" id="KW-0496">Mitochondrion</keyword>
<keyword evidence="6 11" id="KW-1133">Transmembrane helix</keyword>
<feature type="transmembrane region" description="Helical" evidence="11">
    <location>
        <begin position="57"/>
        <end position="75"/>
    </location>
</feature>
<evidence type="ECO:0000256" key="11">
    <source>
        <dbReference type="SAM" id="Phobius"/>
    </source>
</evidence>
<dbReference type="Gene3D" id="1.50.40.10">
    <property type="entry name" value="Mitochondrial carrier domain"/>
    <property type="match status" value="1"/>
</dbReference>
<evidence type="ECO:0000256" key="7">
    <source>
        <dbReference type="ARBA" id="ARBA00023128"/>
    </source>
</evidence>
<dbReference type="EMBL" id="OU594954">
    <property type="protein sequence ID" value="CAG9280745.1"/>
    <property type="molecule type" value="Genomic_DNA"/>
</dbReference>
<reference evidence="12" key="1">
    <citation type="submission" date="2022-02" db="EMBL/GenBank/DDBJ databases">
        <authorList>
            <person name="Giguere J D."/>
        </authorList>
    </citation>
    <scope>NUCLEOTIDE SEQUENCE</scope>
    <source>
        <strain evidence="12">CCAP 1055/1</strain>
    </source>
</reference>
<evidence type="ECO:0000256" key="1">
    <source>
        <dbReference type="ARBA" id="ARBA00004225"/>
    </source>
</evidence>
<evidence type="ECO:0000256" key="5">
    <source>
        <dbReference type="ARBA" id="ARBA00022737"/>
    </source>
</evidence>
<accession>A0A8J9S2D8</accession>